<dbReference type="InterPro" id="IPR051125">
    <property type="entry name" value="ABC-4/HrtB_transporter"/>
</dbReference>
<evidence type="ECO:0000313" key="14">
    <source>
        <dbReference type="EMBL" id="QFG51832.1"/>
    </source>
</evidence>
<sequence>MFLAIKEIKREKLRYGLIILMIFLVSYLIFMLSSLAVGLASENTQAIKSWNTQEVVLNKNANVSMNQSTLTKTDLKKADIGSNEALVGENAVVAKHKKRPSVSSQFLGVKKSQFIYKNLELVSGKKATKNNEVTVDQDFKVKGYKIGDKLELNGSKKKYKIVGFVKNAKINIAPIIYGSMTTWKKLRQGMPDVQASAIISRTNGYKYNHGNAKTYPVKQFIQKLPGHTAQNMTFELMIGFLFVISLIIIAVFLYILTMQKMHNFAVMRAQGIPSKTLVGATISQSIILVAVGVILGLIVMWITAMLLPAAVPMSFTPSIMIIGSVGMLLTGIIGSLIPIRSILKVDPAKAIGE</sequence>
<dbReference type="PANTHER" id="PTHR43738">
    <property type="entry name" value="ABC TRANSPORTER, MEMBRANE PROTEIN"/>
    <property type="match status" value="1"/>
</dbReference>
<evidence type="ECO:0000313" key="13">
    <source>
        <dbReference type="EMBL" id="BAQ57858.1"/>
    </source>
</evidence>
<gene>
    <name evidence="14" type="ORF">LA749_07510</name>
    <name evidence="13" type="ORF">LBAT_1469</name>
</gene>
<dbReference type="GeneID" id="78212831"/>
<evidence type="ECO:0000313" key="16">
    <source>
        <dbReference type="Proteomes" id="UP000325393"/>
    </source>
</evidence>
<organism evidence="13 15">
    <name type="scientific">Lactobacillus acetotolerans</name>
    <dbReference type="NCBI Taxonomy" id="1600"/>
    <lineage>
        <taxon>Bacteria</taxon>
        <taxon>Bacillati</taxon>
        <taxon>Bacillota</taxon>
        <taxon>Bacilli</taxon>
        <taxon>Lactobacillales</taxon>
        <taxon>Lactobacillaceae</taxon>
        <taxon>Lactobacillus</taxon>
    </lineage>
</organism>
<keyword evidence="7 11" id="KW-0812">Transmembrane</keyword>
<evidence type="ECO:0000256" key="8">
    <source>
        <dbReference type="ARBA" id="ARBA00022989"/>
    </source>
</evidence>
<evidence type="ECO:0000256" key="1">
    <source>
        <dbReference type="ARBA" id="ARBA00004651"/>
    </source>
</evidence>
<feature type="transmembrane region" description="Helical" evidence="11">
    <location>
        <begin position="15"/>
        <end position="39"/>
    </location>
</feature>
<dbReference type="Proteomes" id="UP000035709">
    <property type="component" value="Chromosome"/>
</dbReference>
<evidence type="ECO:0000256" key="10">
    <source>
        <dbReference type="ARBA" id="ARBA00024973"/>
    </source>
</evidence>
<feature type="domain" description="ABC3 transporter permease C-terminal" evidence="12">
    <location>
        <begin position="237"/>
        <end position="347"/>
    </location>
</feature>
<evidence type="ECO:0000256" key="4">
    <source>
        <dbReference type="ARBA" id="ARBA00016962"/>
    </source>
</evidence>
<evidence type="ECO:0000256" key="2">
    <source>
        <dbReference type="ARBA" id="ARBA00008697"/>
    </source>
</evidence>
<dbReference type="PATRIC" id="fig|1600.4.peg.1500"/>
<name>A0A0D6A4W8_9LACO</name>
<keyword evidence="6" id="KW-1003">Cell membrane</keyword>
<keyword evidence="8 11" id="KW-1133">Transmembrane helix</keyword>
<evidence type="ECO:0000256" key="9">
    <source>
        <dbReference type="ARBA" id="ARBA00023136"/>
    </source>
</evidence>
<dbReference type="Pfam" id="PF02687">
    <property type="entry name" value="FtsX"/>
    <property type="match status" value="1"/>
</dbReference>
<dbReference type="KEGG" id="lae:LBAT_1469"/>
<reference evidence="14 16" key="2">
    <citation type="submission" date="2019-09" db="EMBL/GenBank/DDBJ databases">
        <title>Genome sequencing of Lactobacillus acetotolerans.</title>
        <authorList>
            <person name="Kim K."/>
        </authorList>
    </citation>
    <scope>NUCLEOTIDE SEQUENCE [LARGE SCALE GENOMIC DNA]</scope>
    <source>
        <strain evidence="14 16">LA749</strain>
    </source>
</reference>
<keyword evidence="5" id="KW-0813">Transport</keyword>
<dbReference type="EMBL" id="AP014808">
    <property type="protein sequence ID" value="BAQ57858.1"/>
    <property type="molecule type" value="Genomic_DNA"/>
</dbReference>
<feature type="transmembrane region" description="Helical" evidence="11">
    <location>
        <begin position="319"/>
        <end position="339"/>
    </location>
</feature>
<reference evidence="13 15" key="1">
    <citation type="submission" date="2015-03" db="EMBL/GenBank/DDBJ databases">
        <title>Complete genome sequence of Lactobacillus acetotolerans NBRC 13120.</title>
        <authorList>
            <person name="Toh H."/>
            <person name="Morita H."/>
            <person name="Fujita N."/>
        </authorList>
    </citation>
    <scope>NUCLEOTIDE SEQUENCE [LARGE SCALE GENOMIC DNA]</scope>
    <source>
        <strain evidence="13 15">NBRC 13120</strain>
    </source>
</reference>
<dbReference type="STRING" id="1600.LBAT_1469"/>
<evidence type="ECO:0000313" key="15">
    <source>
        <dbReference type="Proteomes" id="UP000035709"/>
    </source>
</evidence>
<dbReference type="InterPro" id="IPR003838">
    <property type="entry name" value="ABC3_permease_C"/>
</dbReference>
<dbReference type="Proteomes" id="UP000325393">
    <property type="component" value="Chromosome"/>
</dbReference>
<evidence type="ECO:0000256" key="6">
    <source>
        <dbReference type="ARBA" id="ARBA00022475"/>
    </source>
</evidence>
<dbReference type="EMBL" id="CP044496">
    <property type="protein sequence ID" value="QFG51832.1"/>
    <property type="molecule type" value="Genomic_DNA"/>
</dbReference>
<dbReference type="PANTHER" id="PTHR43738:SF1">
    <property type="entry name" value="HEMIN TRANSPORT SYSTEM PERMEASE PROTEIN HRTB-RELATED"/>
    <property type="match status" value="1"/>
</dbReference>
<dbReference type="OrthoDB" id="384327at2"/>
<evidence type="ECO:0000256" key="3">
    <source>
        <dbReference type="ARBA" id="ARBA00011131"/>
    </source>
</evidence>
<keyword evidence="9 11" id="KW-0472">Membrane</keyword>
<evidence type="ECO:0000256" key="7">
    <source>
        <dbReference type="ARBA" id="ARBA00022692"/>
    </source>
</evidence>
<comment type="similarity">
    <text evidence="2">Belongs to the ABC-4 integral membrane protein family. HrtB subfamily.</text>
</comment>
<dbReference type="RefSeq" id="WP_056970076.1">
    <property type="nucleotide sequence ID" value="NZ_AP014808.1"/>
</dbReference>
<feature type="transmembrane region" description="Helical" evidence="11">
    <location>
        <begin position="277"/>
        <end position="307"/>
    </location>
</feature>
<protein>
    <recommendedName>
        <fullName evidence="4">Putative hemin transport system permease protein HrtB</fullName>
    </recommendedName>
</protein>
<evidence type="ECO:0000259" key="12">
    <source>
        <dbReference type="Pfam" id="PF02687"/>
    </source>
</evidence>
<evidence type="ECO:0000256" key="5">
    <source>
        <dbReference type="ARBA" id="ARBA00022448"/>
    </source>
</evidence>
<accession>A0A0D6A4W8</accession>
<comment type="function">
    <text evidence="10">Part of the ABC transporter complex hrt involved in hemin import. Responsible for the translocation of the substrate across the membrane.</text>
</comment>
<evidence type="ECO:0000256" key="11">
    <source>
        <dbReference type="SAM" id="Phobius"/>
    </source>
</evidence>
<proteinExistence type="inferred from homology"/>
<comment type="subunit">
    <text evidence="3">The complex is composed of two ATP-binding proteins (HrtA), two transmembrane proteins (HrtB) and a solute-binding protein.</text>
</comment>
<keyword evidence="15" id="KW-1185">Reference proteome</keyword>
<feature type="transmembrane region" description="Helical" evidence="11">
    <location>
        <begin position="236"/>
        <end position="256"/>
    </location>
</feature>
<dbReference type="AlphaFoldDB" id="A0A0D6A4W8"/>
<comment type="subcellular location">
    <subcellularLocation>
        <location evidence="1">Cell membrane</location>
        <topology evidence="1">Multi-pass membrane protein</topology>
    </subcellularLocation>
</comment>
<dbReference type="GO" id="GO:0005886">
    <property type="term" value="C:plasma membrane"/>
    <property type="evidence" value="ECO:0007669"/>
    <property type="project" value="UniProtKB-SubCell"/>
</dbReference>